<name>A0A1J5P6F4_9ZZZZ</name>
<sequence length="105" mass="10632">MAAAPAIVRFIGGTVPDALAATRRMYEITVGENVSFGIPVLEFRGAPTGIDVTRVIRTGILPQINTGMAGRLAGVGQVGAGLVNPPMECFEGAIAGLADAAPQIG</sequence>
<dbReference type="Gene3D" id="3.90.1700.10">
    <property type="entry name" value="v583 domain like"/>
    <property type="match status" value="1"/>
</dbReference>
<dbReference type="AlphaFoldDB" id="A0A1J5P6F4"/>
<comment type="caution">
    <text evidence="1">The sequence shown here is derived from an EMBL/GenBank/DDBJ whole genome shotgun (WGS) entry which is preliminary data.</text>
</comment>
<reference evidence="1" key="1">
    <citation type="submission" date="2016-10" db="EMBL/GenBank/DDBJ databases">
        <title>Sequence of Gallionella enrichment culture.</title>
        <authorList>
            <person name="Poehlein A."/>
            <person name="Muehling M."/>
            <person name="Daniel R."/>
        </authorList>
    </citation>
    <scope>NUCLEOTIDE SEQUENCE</scope>
</reference>
<gene>
    <name evidence="1" type="ORF">GALL_550830</name>
</gene>
<accession>A0A1J5P6F4</accession>
<evidence type="ECO:0000313" key="1">
    <source>
        <dbReference type="EMBL" id="OIQ63375.1"/>
    </source>
</evidence>
<organism evidence="1">
    <name type="scientific">mine drainage metagenome</name>
    <dbReference type="NCBI Taxonomy" id="410659"/>
    <lineage>
        <taxon>unclassified sequences</taxon>
        <taxon>metagenomes</taxon>
        <taxon>ecological metagenomes</taxon>
    </lineage>
</organism>
<proteinExistence type="predicted"/>
<dbReference type="EMBL" id="MLJW01009062">
    <property type="protein sequence ID" value="OIQ63375.1"/>
    <property type="molecule type" value="Genomic_DNA"/>
</dbReference>
<protein>
    <submittedName>
        <fullName evidence="1">Uncharacterized protein</fullName>
    </submittedName>
</protein>